<protein>
    <submittedName>
        <fullName evidence="3">Tyrosine-type recombinase/integrase</fullName>
    </submittedName>
</protein>
<evidence type="ECO:0000313" key="3">
    <source>
        <dbReference type="EMBL" id="MCC2255568.1"/>
    </source>
</evidence>
<dbReference type="PANTHER" id="PTHR30349">
    <property type="entry name" value="PHAGE INTEGRASE-RELATED"/>
    <property type="match status" value="1"/>
</dbReference>
<dbReference type="EMBL" id="JAJEQX010000030">
    <property type="protein sequence ID" value="MCC2255568.1"/>
    <property type="molecule type" value="Genomic_DNA"/>
</dbReference>
<evidence type="ECO:0000256" key="1">
    <source>
        <dbReference type="ARBA" id="ARBA00023172"/>
    </source>
</evidence>
<dbReference type="PROSITE" id="PS51898">
    <property type="entry name" value="TYR_RECOMBINASE"/>
    <property type="match status" value="1"/>
</dbReference>
<sequence length="105" mass="12263">MLKQRVMYGYQTDLFISDTDGGHIKYYAYNKYLKDNSKRILGRALTPHTLRHTHASLLMEQGVSIDTISRRLGHADSQITREIYLHVTKKLQEKENEQLKGMKII</sequence>
<keyword evidence="4" id="KW-1185">Reference proteome</keyword>
<dbReference type="Pfam" id="PF00589">
    <property type="entry name" value="Phage_integrase"/>
    <property type="match status" value="1"/>
</dbReference>
<dbReference type="Proteomes" id="UP001198151">
    <property type="component" value="Unassembled WGS sequence"/>
</dbReference>
<dbReference type="PANTHER" id="PTHR30349:SF64">
    <property type="entry name" value="PROPHAGE INTEGRASE INTD-RELATED"/>
    <property type="match status" value="1"/>
</dbReference>
<dbReference type="InterPro" id="IPR013762">
    <property type="entry name" value="Integrase-like_cat_sf"/>
</dbReference>
<organism evidence="3 4">
    <name type="scientific">Ruminococcus turbiniformis</name>
    <dbReference type="NCBI Taxonomy" id="2881258"/>
    <lineage>
        <taxon>Bacteria</taxon>
        <taxon>Bacillati</taxon>
        <taxon>Bacillota</taxon>
        <taxon>Clostridia</taxon>
        <taxon>Eubacteriales</taxon>
        <taxon>Oscillospiraceae</taxon>
        <taxon>Ruminococcus</taxon>
    </lineage>
</organism>
<name>A0ABS8G1U0_9FIRM</name>
<evidence type="ECO:0000259" key="2">
    <source>
        <dbReference type="PROSITE" id="PS51898"/>
    </source>
</evidence>
<keyword evidence="1" id="KW-0233">DNA recombination</keyword>
<dbReference type="InterPro" id="IPR002104">
    <property type="entry name" value="Integrase_catalytic"/>
</dbReference>
<evidence type="ECO:0000313" key="4">
    <source>
        <dbReference type="Proteomes" id="UP001198151"/>
    </source>
</evidence>
<gene>
    <name evidence="3" type="ORF">LKD70_14285</name>
</gene>
<accession>A0ABS8G1U0</accession>
<dbReference type="InterPro" id="IPR011010">
    <property type="entry name" value="DNA_brk_join_enz"/>
</dbReference>
<dbReference type="SUPFAM" id="SSF56349">
    <property type="entry name" value="DNA breaking-rejoining enzymes"/>
    <property type="match status" value="1"/>
</dbReference>
<proteinExistence type="predicted"/>
<comment type="caution">
    <text evidence="3">The sequence shown here is derived from an EMBL/GenBank/DDBJ whole genome shotgun (WGS) entry which is preliminary data.</text>
</comment>
<reference evidence="3 4" key="1">
    <citation type="submission" date="2021-10" db="EMBL/GenBank/DDBJ databases">
        <title>Anaerobic single-cell dispensing facilitates the cultivation of human gut bacteria.</title>
        <authorList>
            <person name="Afrizal A."/>
        </authorList>
    </citation>
    <scope>NUCLEOTIDE SEQUENCE [LARGE SCALE GENOMIC DNA]</scope>
    <source>
        <strain evidence="3 4">CLA-AA-H200</strain>
    </source>
</reference>
<feature type="domain" description="Tyr recombinase" evidence="2">
    <location>
        <begin position="1"/>
        <end position="97"/>
    </location>
</feature>
<dbReference type="RefSeq" id="WP_227708599.1">
    <property type="nucleotide sequence ID" value="NZ_JAJEQX010000030.1"/>
</dbReference>
<dbReference type="Gene3D" id="1.10.443.10">
    <property type="entry name" value="Intergrase catalytic core"/>
    <property type="match status" value="1"/>
</dbReference>
<dbReference type="InterPro" id="IPR050090">
    <property type="entry name" value="Tyrosine_recombinase_XerCD"/>
</dbReference>